<sequence>MQLRYPSTHPSKDSATPEKFFATNLCKSSPAQLGIYLY</sequence>
<protein>
    <submittedName>
        <fullName evidence="1">Uncharacterized protein</fullName>
    </submittedName>
</protein>
<dbReference type="EMBL" id="GBRH01248775">
    <property type="protein sequence ID" value="JAD49120.1"/>
    <property type="molecule type" value="Transcribed_RNA"/>
</dbReference>
<reference evidence="1" key="1">
    <citation type="submission" date="2014-09" db="EMBL/GenBank/DDBJ databases">
        <authorList>
            <person name="Magalhaes I.L.F."/>
            <person name="Oliveira U."/>
            <person name="Santos F.R."/>
            <person name="Vidigal T.H.D.A."/>
            <person name="Brescovit A.D."/>
            <person name="Santos A.J."/>
        </authorList>
    </citation>
    <scope>NUCLEOTIDE SEQUENCE</scope>
    <source>
        <tissue evidence="1">Shoot tissue taken approximately 20 cm above the soil surface</tissue>
    </source>
</reference>
<proteinExistence type="predicted"/>
<evidence type="ECO:0000313" key="1">
    <source>
        <dbReference type="EMBL" id="JAD49120.1"/>
    </source>
</evidence>
<reference evidence="1" key="2">
    <citation type="journal article" date="2015" name="Data Brief">
        <title>Shoot transcriptome of the giant reed, Arundo donax.</title>
        <authorList>
            <person name="Barrero R.A."/>
            <person name="Guerrero F.D."/>
            <person name="Moolhuijzen P."/>
            <person name="Goolsby J.A."/>
            <person name="Tidwell J."/>
            <person name="Bellgard S.E."/>
            <person name="Bellgard M.I."/>
        </authorList>
    </citation>
    <scope>NUCLEOTIDE SEQUENCE</scope>
    <source>
        <tissue evidence="1">Shoot tissue taken approximately 20 cm above the soil surface</tissue>
    </source>
</reference>
<accession>A0A0A9AJP3</accession>
<organism evidence="1">
    <name type="scientific">Arundo donax</name>
    <name type="common">Giant reed</name>
    <name type="synonym">Donax arundinaceus</name>
    <dbReference type="NCBI Taxonomy" id="35708"/>
    <lineage>
        <taxon>Eukaryota</taxon>
        <taxon>Viridiplantae</taxon>
        <taxon>Streptophyta</taxon>
        <taxon>Embryophyta</taxon>
        <taxon>Tracheophyta</taxon>
        <taxon>Spermatophyta</taxon>
        <taxon>Magnoliopsida</taxon>
        <taxon>Liliopsida</taxon>
        <taxon>Poales</taxon>
        <taxon>Poaceae</taxon>
        <taxon>PACMAD clade</taxon>
        <taxon>Arundinoideae</taxon>
        <taxon>Arundineae</taxon>
        <taxon>Arundo</taxon>
    </lineage>
</organism>
<name>A0A0A9AJP3_ARUDO</name>
<dbReference type="AlphaFoldDB" id="A0A0A9AJP3"/>